<evidence type="ECO:0000313" key="3">
    <source>
        <dbReference type="WBParaSite" id="ACRNAN_scaffold4258.g28562.t1"/>
    </source>
</evidence>
<evidence type="ECO:0000256" key="1">
    <source>
        <dbReference type="SAM" id="SignalP"/>
    </source>
</evidence>
<accession>A0A914DX35</accession>
<proteinExistence type="predicted"/>
<dbReference type="AlphaFoldDB" id="A0A914DX35"/>
<feature type="chain" id="PRO_5036770683" evidence="1">
    <location>
        <begin position="23"/>
        <end position="345"/>
    </location>
</feature>
<protein>
    <submittedName>
        <fullName evidence="3">Uncharacterized protein</fullName>
    </submittedName>
</protein>
<feature type="signal peptide" evidence="1">
    <location>
        <begin position="1"/>
        <end position="22"/>
    </location>
</feature>
<organism evidence="2 3">
    <name type="scientific">Acrobeloides nanus</name>
    <dbReference type="NCBI Taxonomy" id="290746"/>
    <lineage>
        <taxon>Eukaryota</taxon>
        <taxon>Metazoa</taxon>
        <taxon>Ecdysozoa</taxon>
        <taxon>Nematoda</taxon>
        <taxon>Chromadorea</taxon>
        <taxon>Rhabditida</taxon>
        <taxon>Tylenchina</taxon>
        <taxon>Cephalobomorpha</taxon>
        <taxon>Cephaloboidea</taxon>
        <taxon>Cephalobidae</taxon>
        <taxon>Acrobeloides</taxon>
    </lineage>
</organism>
<keyword evidence="2" id="KW-1185">Reference proteome</keyword>
<reference evidence="3" key="1">
    <citation type="submission" date="2022-11" db="UniProtKB">
        <authorList>
            <consortium name="WormBaseParasite"/>
        </authorList>
    </citation>
    <scope>IDENTIFICATION</scope>
</reference>
<name>A0A914DX35_9BILA</name>
<dbReference type="Proteomes" id="UP000887540">
    <property type="component" value="Unplaced"/>
</dbReference>
<sequence>MLIKFSLFFLASQFLFSDRCVAERCPIIFGDSECPKGYNCALSACKDSNDQPPPNDCDKIECDPKTRCFQGRCYFLEGLPCGRNVLVAQNTAKSFVSDCGPKGVCLNGRCVTDKCADIECPEGEQCRDGNCAKLKGTFCWNSFDCGIGFRCEQHQCISSGELSTAPIKENCDPGEVLIEHQCKSAGPGCATIVCDAGQICSGDACHSSTIDCKQQPCPEGLMCSPANLCVVDPCFTNAPCPVDHTCKFGNCHHLQGLPCYNNREICTPPYECINGMCIRNDCRRKVCQIGESCVDGLCIRVNGRLCTVAIRDCGPEFDCHNGACQDRITVLVENQLIENVNDAIA</sequence>
<dbReference type="WBParaSite" id="ACRNAN_scaffold4258.g28562.t1">
    <property type="protein sequence ID" value="ACRNAN_scaffold4258.g28562.t1"/>
    <property type="gene ID" value="ACRNAN_scaffold4258.g28562"/>
</dbReference>
<evidence type="ECO:0000313" key="2">
    <source>
        <dbReference type="Proteomes" id="UP000887540"/>
    </source>
</evidence>
<keyword evidence="1" id="KW-0732">Signal</keyword>